<protein>
    <submittedName>
        <fullName evidence="2">Uncharacterized protein</fullName>
    </submittedName>
</protein>
<dbReference type="RefSeq" id="WP_252111047.1">
    <property type="nucleotide sequence ID" value="NZ_JAMSCK010000002.1"/>
</dbReference>
<evidence type="ECO:0000313" key="3">
    <source>
        <dbReference type="Proteomes" id="UP001155077"/>
    </source>
</evidence>
<dbReference type="EMBL" id="JAMSCK010000002">
    <property type="protein sequence ID" value="MCM8568645.1"/>
    <property type="molecule type" value="Genomic_DNA"/>
</dbReference>
<proteinExistence type="predicted"/>
<keyword evidence="3" id="KW-1185">Reference proteome</keyword>
<organism evidence="2 3">
    <name type="scientific">Gramella jeungdoensis</name>
    <dbReference type="NCBI Taxonomy" id="708091"/>
    <lineage>
        <taxon>Bacteria</taxon>
        <taxon>Pseudomonadati</taxon>
        <taxon>Bacteroidota</taxon>
        <taxon>Flavobacteriia</taxon>
        <taxon>Flavobacteriales</taxon>
        <taxon>Flavobacteriaceae</taxon>
        <taxon>Christiangramia</taxon>
    </lineage>
</organism>
<feature type="transmembrane region" description="Helical" evidence="1">
    <location>
        <begin position="28"/>
        <end position="45"/>
    </location>
</feature>
<comment type="caution">
    <text evidence="2">The sequence shown here is derived from an EMBL/GenBank/DDBJ whole genome shotgun (WGS) entry which is preliminary data.</text>
</comment>
<keyword evidence="1" id="KW-0812">Transmembrane</keyword>
<keyword evidence="1" id="KW-1133">Transmembrane helix</keyword>
<reference evidence="2" key="1">
    <citation type="submission" date="2022-06" db="EMBL/GenBank/DDBJ databases">
        <title>Gramella sediminis sp. nov., isolated from deep-sea sediment of the Indian Ocean.</title>
        <authorList>
            <person name="Yang L."/>
        </authorList>
    </citation>
    <scope>NUCLEOTIDE SEQUENCE</scope>
    <source>
        <strain evidence="2">HMD3159</strain>
    </source>
</reference>
<gene>
    <name evidence="2" type="ORF">NE848_04595</name>
</gene>
<feature type="transmembrane region" description="Helical" evidence="1">
    <location>
        <begin position="5"/>
        <end position="22"/>
    </location>
</feature>
<accession>A0ABT0YZS3</accession>
<evidence type="ECO:0000313" key="2">
    <source>
        <dbReference type="EMBL" id="MCM8568645.1"/>
    </source>
</evidence>
<keyword evidence="1" id="KW-0472">Membrane</keyword>
<dbReference type="Proteomes" id="UP001155077">
    <property type="component" value="Unassembled WGS sequence"/>
</dbReference>
<evidence type="ECO:0000256" key="1">
    <source>
        <dbReference type="SAM" id="Phobius"/>
    </source>
</evidence>
<sequence>MNKVRIIGLGVIITGFLTGYFFKDSDVYMFSGMLIGLGIGWAITGKLHVRSRRNKVSVESE</sequence>
<name>A0ABT0YZS3_9FLAO</name>